<proteinExistence type="predicted"/>
<dbReference type="Proteomes" id="UP000441925">
    <property type="component" value="Unassembled WGS sequence"/>
</dbReference>
<evidence type="ECO:0008006" key="3">
    <source>
        <dbReference type="Google" id="ProtNLM"/>
    </source>
</evidence>
<sequence>MIGGMYKEIVYDNMKNVVSKFIGKNEKKLNYRLLEFANYYGFSINVTNCFSGNEKGHVEGSVKIIRKYALISILPKIQKNS</sequence>
<organism evidence="1 2">
    <name type="scientific">Anaerococcus porci</name>
    <dbReference type="NCBI Taxonomy" id="2652269"/>
    <lineage>
        <taxon>Bacteria</taxon>
        <taxon>Bacillati</taxon>
        <taxon>Bacillota</taxon>
        <taxon>Tissierellia</taxon>
        <taxon>Tissierellales</taxon>
        <taxon>Peptoniphilaceae</taxon>
        <taxon>Anaerococcus</taxon>
    </lineage>
</organism>
<accession>A0A6N7VG90</accession>
<dbReference type="EMBL" id="VULQ01000012">
    <property type="protein sequence ID" value="MSS78460.1"/>
    <property type="molecule type" value="Genomic_DNA"/>
</dbReference>
<evidence type="ECO:0000313" key="2">
    <source>
        <dbReference type="Proteomes" id="UP000441925"/>
    </source>
</evidence>
<dbReference type="RefSeq" id="WP_154541567.1">
    <property type="nucleotide sequence ID" value="NZ_VULQ01000012.1"/>
</dbReference>
<comment type="caution">
    <text evidence="1">The sequence shown here is derived from an EMBL/GenBank/DDBJ whole genome shotgun (WGS) entry which is preliminary data.</text>
</comment>
<evidence type="ECO:0000313" key="1">
    <source>
        <dbReference type="EMBL" id="MSS78460.1"/>
    </source>
</evidence>
<name>A0A6N7VG90_9FIRM</name>
<gene>
    <name evidence="1" type="ORF">FYJ26_08635</name>
</gene>
<protein>
    <recommendedName>
        <fullName evidence="3">Integrase catalytic domain-containing protein</fullName>
    </recommendedName>
</protein>
<dbReference type="AlphaFoldDB" id="A0A6N7VG90"/>
<reference evidence="1 2" key="1">
    <citation type="submission" date="2019-08" db="EMBL/GenBank/DDBJ databases">
        <title>In-depth cultivation of the pig gut microbiome towards novel bacterial diversity and tailored functional studies.</title>
        <authorList>
            <person name="Wylensek D."/>
            <person name="Hitch T.C.A."/>
            <person name="Clavel T."/>
        </authorList>
    </citation>
    <scope>NUCLEOTIDE SEQUENCE [LARGE SCALE GENOMIC DNA]</scope>
    <source>
        <strain evidence="1 2">WCA-380-WT-2B</strain>
    </source>
</reference>
<keyword evidence="2" id="KW-1185">Reference proteome</keyword>